<dbReference type="Gene3D" id="1.10.260.40">
    <property type="entry name" value="lambda repressor-like DNA-binding domains"/>
    <property type="match status" value="1"/>
</dbReference>
<dbReference type="SMART" id="SM00530">
    <property type="entry name" value="HTH_XRE"/>
    <property type="match status" value="1"/>
</dbReference>
<evidence type="ECO:0000313" key="4">
    <source>
        <dbReference type="Proteomes" id="UP000621492"/>
    </source>
</evidence>
<dbReference type="SUPFAM" id="SSF47413">
    <property type="entry name" value="lambda repressor-like DNA-binding domains"/>
    <property type="match status" value="1"/>
</dbReference>
<proteinExistence type="predicted"/>
<evidence type="ECO:0000313" key="3">
    <source>
        <dbReference type="EMBL" id="GGB43360.1"/>
    </source>
</evidence>
<dbReference type="GO" id="GO:0003677">
    <property type="term" value="F:DNA binding"/>
    <property type="evidence" value="ECO:0007669"/>
    <property type="project" value="UniProtKB-KW"/>
</dbReference>
<evidence type="ECO:0000259" key="2">
    <source>
        <dbReference type="PROSITE" id="PS50943"/>
    </source>
</evidence>
<protein>
    <recommendedName>
        <fullName evidence="2">HTH cro/C1-type domain-containing protein</fullName>
    </recommendedName>
</protein>
<accession>A0A9W5TXU4</accession>
<reference evidence="3" key="1">
    <citation type="journal article" date="2014" name="Int. J. Syst. Evol. Microbiol.">
        <title>Complete genome sequence of Corynebacterium casei LMG S-19264T (=DSM 44701T), isolated from a smear-ripened cheese.</title>
        <authorList>
            <consortium name="US DOE Joint Genome Institute (JGI-PGF)"/>
            <person name="Walter F."/>
            <person name="Albersmeier A."/>
            <person name="Kalinowski J."/>
            <person name="Ruckert C."/>
        </authorList>
    </citation>
    <scope>NUCLEOTIDE SEQUENCE</scope>
    <source>
        <strain evidence="3">CGMCC 1.15454</strain>
    </source>
</reference>
<reference evidence="3" key="2">
    <citation type="submission" date="2020-09" db="EMBL/GenBank/DDBJ databases">
        <authorList>
            <person name="Sun Q."/>
            <person name="Zhou Y."/>
        </authorList>
    </citation>
    <scope>NUCLEOTIDE SEQUENCE</scope>
    <source>
        <strain evidence="3">CGMCC 1.15454</strain>
    </source>
</reference>
<dbReference type="InterPro" id="IPR001387">
    <property type="entry name" value="Cro/C1-type_HTH"/>
</dbReference>
<dbReference type="PROSITE" id="PS50943">
    <property type="entry name" value="HTH_CROC1"/>
    <property type="match status" value="1"/>
</dbReference>
<keyword evidence="1" id="KW-0238">DNA-binding</keyword>
<dbReference type="InterPro" id="IPR010982">
    <property type="entry name" value="Lambda_DNA-bd_dom_sf"/>
</dbReference>
<dbReference type="Proteomes" id="UP000621492">
    <property type="component" value="Unassembled WGS sequence"/>
</dbReference>
<keyword evidence="4" id="KW-1185">Reference proteome</keyword>
<dbReference type="PANTHER" id="PTHR46558">
    <property type="entry name" value="TRACRIPTIONAL REGULATORY PROTEIN-RELATED-RELATED"/>
    <property type="match status" value="1"/>
</dbReference>
<evidence type="ECO:0000256" key="1">
    <source>
        <dbReference type="ARBA" id="ARBA00023125"/>
    </source>
</evidence>
<gene>
    <name evidence="3" type="ORF">GCM10011409_21220</name>
</gene>
<feature type="domain" description="HTH cro/C1-type" evidence="2">
    <location>
        <begin position="14"/>
        <end position="68"/>
    </location>
</feature>
<dbReference type="CDD" id="cd00093">
    <property type="entry name" value="HTH_XRE"/>
    <property type="match status" value="1"/>
</dbReference>
<dbReference type="PANTHER" id="PTHR46558:SF11">
    <property type="entry name" value="HTH-TYPE TRANSCRIPTIONAL REGULATOR XRE"/>
    <property type="match status" value="1"/>
</dbReference>
<organism evidence="3 4">
    <name type="scientific">Lentibacillus populi</name>
    <dbReference type="NCBI Taxonomy" id="1827502"/>
    <lineage>
        <taxon>Bacteria</taxon>
        <taxon>Bacillati</taxon>
        <taxon>Bacillota</taxon>
        <taxon>Bacilli</taxon>
        <taxon>Bacillales</taxon>
        <taxon>Bacillaceae</taxon>
        <taxon>Lentibacillus</taxon>
    </lineage>
</organism>
<dbReference type="AlphaFoldDB" id="A0A9W5TXU4"/>
<dbReference type="RefSeq" id="WP_188725121.1">
    <property type="nucleotide sequence ID" value="NZ_BMJD01000014.1"/>
</dbReference>
<name>A0A9W5TXU4_9BACI</name>
<dbReference type="EMBL" id="BMJD01000014">
    <property type="protein sequence ID" value="GGB43360.1"/>
    <property type="molecule type" value="Genomic_DNA"/>
</dbReference>
<sequence length="132" mass="15550">MNKKELAKFVGGRIKEYRKRNKLTQKELGEKIGVRDNTVSAYERGAISPEQDMLFAISDVLDISINDLFPEKKHTTSEFERALKMTKNLSAEEMEFLNQLIEKSLSMNDEERENFLESIRFTVEYYERMNKN</sequence>
<comment type="caution">
    <text evidence="3">The sequence shown here is derived from an EMBL/GenBank/DDBJ whole genome shotgun (WGS) entry which is preliminary data.</text>
</comment>
<dbReference type="Pfam" id="PF01381">
    <property type="entry name" value="HTH_3"/>
    <property type="match status" value="1"/>
</dbReference>